<dbReference type="InterPro" id="IPR050256">
    <property type="entry name" value="Glycosyltransferase_2"/>
</dbReference>
<accession>A0ABT9NLX2</accession>
<dbReference type="InterPro" id="IPR001173">
    <property type="entry name" value="Glyco_trans_2-like"/>
</dbReference>
<dbReference type="PANTHER" id="PTHR48090:SF1">
    <property type="entry name" value="PROPHAGE BACTOPRENOL GLUCOSYL TRANSFERASE HOMOLOG"/>
    <property type="match status" value="1"/>
</dbReference>
<keyword evidence="6 9" id="KW-1133">Transmembrane helix</keyword>
<dbReference type="EMBL" id="JAUSQM010000001">
    <property type="protein sequence ID" value="MDP9821219.1"/>
    <property type="molecule type" value="Genomic_DNA"/>
</dbReference>
<sequence>MHTPSTPKSAGAERHVGRRRRVSYVLPVYNEAAVLEEFHAELLRTTEHRPDLDFEFVYVDDGSRDTSLEQLLALRRRDHRVTVLSLAANRGHQIAVVAGLEHAVHADAVIVLDTDLQDPPVVSLEMIAAWEGGVDVVYAQRRTRDDTLFKRATAAGFYWLLDRLSSTPIPRDTGDFRLMDRRVVAEVVRYREKDPFLRGIVAHAGFRQEAVLFDRDARRAGESKYPLRAMFALAASGIATFSSTPLRLISRLGYLISALSLLAGVYVLAVRLFASDQAVPGWAFLGVGMFFLGGLQLVMMGVIGSYLGRVYGEVQDRPRYALALTATSAGTPQSTRDAFAQPDRRSASG</sequence>
<evidence type="ECO:0000256" key="9">
    <source>
        <dbReference type="SAM" id="Phobius"/>
    </source>
</evidence>
<gene>
    <name evidence="11" type="ORF">J2S59_001028</name>
</gene>
<evidence type="ECO:0000256" key="7">
    <source>
        <dbReference type="ARBA" id="ARBA00023136"/>
    </source>
</evidence>
<feature type="region of interest" description="Disordered" evidence="8">
    <location>
        <begin position="330"/>
        <end position="349"/>
    </location>
</feature>
<dbReference type="Gene3D" id="3.90.550.10">
    <property type="entry name" value="Spore Coat Polysaccharide Biosynthesis Protein SpsA, Chain A"/>
    <property type="match status" value="1"/>
</dbReference>
<evidence type="ECO:0000313" key="11">
    <source>
        <dbReference type="EMBL" id="MDP9821219.1"/>
    </source>
</evidence>
<keyword evidence="4 11" id="KW-0808">Transferase</keyword>
<dbReference type="PANTHER" id="PTHR48090">
    <property type="entry name" value="UNDECAPRENYL-PHOSPHATE 4-DEOXY-4-FORMAMIDO-L-ARABINOSE TRANSFERASE-RELATED"/>
    <property type="match status" value="1"/>
</dbReference>
<reference evidence="11 12" key="1">
    <citation type="submission" date="2023-07" db="EMBL/GenBank/DDBJ databases">
        <title>Sequencing the genomes of 1000 actinobacteria strains.</title>
        <authorList>
            <person name="Klenk H.-P."/>
        </authorList>
    </citation>
    <scope>NUCLEOTIDE SEQUENCE [LARGE SCALE GENOMIC DNA]</scope>
    <source>
        <strain evidence="11 12">GD13</strain>
    </source>
</reference>
<dbReference type="SUPFAM" id="SSF53448">
    <property type="entry name" value="Nucleotide-diphospho-sugar transferases"/>
    <property type="match status" value="1"/>
</dbReference>
<dbReference type="CDD" id="cd04187">
    <property type="entry name" value="DPM1_like_bac"/>
    <property type="match status" value="1"/>
</dbReference>
<evidence type="ECO:0000256" key="2">
    <source>
        <dbReference type="ARBA" id="ARBA00006739"/>
    </source>
</evidence>
<feature type="transmembrane region" description="Helical" evidence="9">
    <location>
        <begin position="281"/>
        <end position="307"/>
    </location>
</feature>
<keyword evidence="12" id="KW-1185">Reference proteome</keyword>
<keyword evidence="3 11" id="KW-0328">Glycosyltransferase</keyword>
<dbReference type="RefSeq" id="WP_306824880.1">
    <property type="nucleotide sequence ID" value="NZ_JAUSQM010000001.1"/>
</dbReference>
<feature type="domain" description="Glycosyltransferase 2-like" evidence="10">
    <location>
        <begin position="23"/>
        <end position="186"/>
    </location>
</feature>
<evidence type="ECO:0000259" key="10">
    <source>
        <dbReference type="Pfam" id="PF00535"/>
    </source>
</evidence>
<evidence type="ECO:0000313" key="12">
    <source>
        <dbReference type="Proteomes" id="UP001240447"/>
    </source>
</evidence>
<dbReference type="Proteomes" id="UP001240447">
    <property type="component" value="Unassembled WGS sequence"/>
</dbReference>
<evidence type="ECO:0000256" key="3">
    <source>
        <dbReference type="ARBA" id="ARBA00022676"/>
    </source>
</evidence>
<evidence type="ECO:0000256" key="5">
    <source>
        <dbReference type="ARBA" id="ARBA00022692"/>
    </source>
</evidence>
<evidence type="ECO:0000256" key="4">
    <source>
        <dbReference type="ARBA" id="ARBA00022679"/>
    </source>
</evidence>
<comment type="similarity">
    <text evidence="2">Belongs to the glycosyltransferase 2 family.</text>
</comment>
<organism evidence="11 12">
    <name type="scientific">Nocardioides massiliensis</name>
    <dbReference type="NCBI Taxonomy" id="1325935"/>
    <lineage>
        <taxon>Bacteria</taxon>
        <taxon>Bacillati</taxon>
        <taxon>Actinomycetota</taxon>
        <taxon>Actinomycetes</taxon>
        <taxon>Propionibacteriales</taxon>
        <taxon>Nocardioidaceae</taxon>
        <taxon>Nocardioides</taxon>
    </lineage>
</organism>
<evidence type="ECO:0000256" key="6">
    <source>
        <dbReference type="ARBA" id="ARBA00022989"/>
    </source>
</evidence>
<keyword evidence="5 9" id="KW-0812">Transmembrane</keyword>
<dbReference type="EC" id="2.4.1.83" evidence="11"/>
<name>A0ABT9NLX2_9ACTN</name>
<dbReference type="Pfam" id="PF00535">
    <property type="entry name" value="Glycos_transf_2"/>
    <property type="match status" value="1"/>
</dbReference>
<keyword evidence="7 9" id="KW-0472">Membrane</keyword>
<evidence type="ECO:0000256" key="8">
    <source>
        <dbReference type="SAM" id="MobiDB-lite"/>
    </source>
</evidence>
<proteinExistence type="inferred from homology"/>
<comment type="caution">
    <text evidence="11">The sequence shown here is derived from an EMBL/GenBank/DDBJ whole genome shotgun (WGS) entry which is preliminary data.</text>
</comment>
<evidence type="ECO:0000256" key="1">
    <source>
        <dbReference type="ARBA" id="ARBA00004141"/>
    </source>
</evidence>
<feature type="transmembrane region" description="Helical" evidence="9">
    <location>
        <begin position="252"/>
        <end position="274"/>
    </location>
</feature>
<dbReference type="GO" id="GO:0004582">
    <property type="term" value="F:dolichyl-phosphate beta-D-mannosyltransferase activity"/>
    <property type="evidence" value="ECO:0007669"/>
    <property type="project" value="UniProtKB-EC"/>
</dbReference>
<dbReference type="InterPro" id="IPR029044">
    <property type="entry name" value="Nucleotide-diphossugar_trans"/>
</dbReference>
<comment type="subcellular location">
    <subcellularLocation>
        <location evidence="1">Membrane</location>
        <topology evidence="1">Multi-pass membrane protein</topology>
    </subcellularLocation>
</comment>
<protein>
    <submittedName>
        <fullName evidence="11">Dolichol-phosphate mannosyltransferase</fullName>
        <ecNumber evidence="11">2.4.1.83</ecNumber>
    </submittedName>
</protein>